<dbReference type="GO" id="GO:0006032">
    <property type="term" value="P:chitin catabolic process"/>
    <property type="evidence" value="ECO:0007669"/>
    <property type="project" value="UniProtKB-KW"/>
</dbReference>
<accession>A0A8M1KPP5</accession>
<gene>
    <name evidence="17" type="primary">LOC105895876</name>
</gene>
<dbReference type="GO" id="GO:0008061">
    <property type="term" value="F:chitin binding"/>
    <property type="evidence" value="ECO:0007669"/>
    <property type="project" value="UniProtKB-KW"/>
</dbReference>
<evidence type="ECO:0000256" key="14">
    <source>
        <dbReference type="SAM" id="SignalP"/>
    </source>
</evidence>
<feature type="chain" id="PRO_5035446852" description="chitinase" evidence="14">
    <location>
        <begin position="21"/>
        <end position="247"/>
    </location>
</feature>
<comment type="subcellular location">
    <subcellularLocation>
        <location evidence="2">Secreted</location>
    </subcellularLocation>
</comment>
<sequence>MNWGIVCLTGLNLLFQFVTSSKLVCYFTNWSRYRDGPARFLPDNVDPNLCTHLIFAFAIVNYGNELVASDWNDDALYKSFNALKIRNPKLKTLLSVRGKDTDSANRFSQMMSSSSTRQQFIQSSIRLLRTYGFDGLDLAWEGPASQGSPPEDRRRFTLLCKELVEAYETESRASGYQRLMITAAVAAKRNVIYISYDVPQVSQYLDFISVMTFGFHGSQDGLTNHHSPLYSGEHQTGESLHYNVVGI</sequence>
<organism evidence="16 17">
    <name type="scientific">Clupea harengus</name>
    <name type="common">Atlantic herring</name>
    <dbReference type="NCBI Taxonomy" id="7950"/>
    <lineage>
        <taxon>Eukaryota</taxon>
        <taxon>Metazoa</taxon>
        <taxon>Chordata</taxon>
        <taxon>Craniata</taxon>
        <taxon>Vertebrata</taxon>
        <taxon>Euteleostomi</taxon>
        <taxon>Actinopterygii</taxon>
        <taxon>Neopterygii</taxon>
        <taxon>Teleostei</taxon>
        <taxon>Clupei</taxon>
        <taxon>Clupeiformes</taxon>
        <taxon>Clupeoidei</taxon>
        <taxon>Clupeidae</taxon>
        <taxon>Clupea</taxon>
    </lineage>
</organism>
<dbReference type="InterPro" id="IPR011583">
    <property type="entry name" value="Chitinase_II/V-like_cat"/>
</dbReference>
<evidence type="ECO:0000256" key="4">
    <source>
        <dbReference type="ARBA" id="ARBA00012729"/>
    </source>
</evidence>
<dbReference type="PROSITE" id="PS51910">
    <property type="entry name" value="GH18_2"/>
    <property type="match status" value="1"/>
</dbReference>
<dbReference type="Pfam" id="PF00704">
    <property type="entry name" value="Glyco_hydro_18"/>
    <property type="match status" value="1"/>
</dbReference>
<evidence type="ECO:0000259" key="15">
    <source>
        <dbReference type="PROSITE" id="PS51910"/>
    </source>
</evidence>
<evidence type="ECO:0000256" key="1">
    <source>
        <dbReference type="ARBA" id="ARBA00000822"/>
    </source>
</evidence>
<dbReference type="KEGG" id="char:105895876"/>
<evidence type="ECO:0000256" key="11">
    <source>
        <dbReference type="ARBA" id="ARBA00023277"/>
    </source>
</evidence>
<evidence type="ECO:0000256" key="7">
    <source>
        <dbReference type="ARBA" id="ARBA00022729"/>
    </source>
</evidence>
<dbReference type="GO" id="GO:0005576">
    <property type="term" value="C:extracellular region"/>
    <property type="evidence" value="ECO:0007669"/>
    <property type="project" value="UniProtKB-SubCell"/>
</dbReference>
<dbReference type="FunFam" id="3.20.20.80:FF:000081">
    <property type="entry name" value="Chitinase 1"/>
    <property type="match status" value="1"/>
</dbReference>
<comment type="catalytic activity">
    <reaction evidence="1">
        <text>Random endo-hydrolysis of N-acetyl-beta-D-glucosaminide (1-&gt;4)-beta-linkages in chitin and chitodextrins.</text>
        <dbReference type="EC" id="3.2.1.14"/>
    </reaction>
</comment>
<reference evidence="17" key="1">
    <citation type="submission" date="2025-08" db="UniProtKB">
        <authorList>
            <consortium name="RefSeq"/>
        </authorList>
    </citation>
    <scope>IDENTIFICATION</scope>
</reference>
<evidence type="ECO:0000256" key="10">
    <source>
        <dbReference type="ARBA" id="ARBA00023157"/>
    </source>
</evidence>
<protein>
    <recommendedName>
        <fullName evidence="4">chitinase</fullName>
        <ecNumber evidence="4">3.2.1.14</ecNumber>
    </recommendedName>
</protein>
<evidence type="ECO:0000256" key="13">
    <source>
        <dbReference type="ARBA" id="ARBA00023326"/>
    </source>
</evidence>
<dbReference type="GO" id="GO:0000272">
    <property type="term" value="P:polysaccharide catabolic process"/>
    <property type="evidence" value="ECO:0007669"/>
    <property type="project" value="UniProtKB-KW"/>
</dbReference>
<dbReference type="InterPro" id="IPR001223">
    <property type="entry name" value="Glyco_hydro18_cat"/>
</dbReference>
<dbReference type="InterPro" id="IPR050314">
    <property type="entry name" value="Glycosyl_Hydrlase_18"/>
</dbReference>
<keyword evidence="5" id="KW-0964">Secreted</keyword>
<dbReference type="AlphaFoldDB" id="A0A8M1KPP5"/>
<evidence type="ECO:0000256" key="3">
    <source>
        <dbReference type="ARBA" id="ARBA00009121"/>
    </source>
</evidence>
<evidence type="ECO:0000256" key="2">
    <source>
        <dbReference type="ARBA" id="ARBA00004613"/>
    </source>
</evidence>
<dbReference type="GeneID" id="105895876"/>
<evidence type="ECO:0000256" key="5">
    <source>
        <dbReference type="ARBA" id="ARBA00022525"/>
    </source>
</evidence>
<dbReference type="PANTHER" id="PTHR11177:SF248">
    <property type="entry name" value="CHITOTRIOSIDASE-1"/>
    <property type="match status" value="1"/>
</dbReference>
<dbReference type="GO" id="GO:0008843">
    <property type="term" value="F:endochitinase activity"/>
    <property type="evidence" value="ECO:0007669"/>
    <property type="project" value="UniProtKB-EC"/>
</dbReference>
<dbReference type="RefSeq" id="XP_042563674.1">
    <property type="nucleotide sequence ID" value="XM_042707740.1"/>
</dbReference>
<dbReference type="EC" id="3.2.1.14" evidence="4"/>
<keyword evidence="8" id="KW-0378">Hydrolase</keyword>
<keyword evidence="10" id="KW-1015">Disulfide bond</keyword>
<keyword evidence="6" id="KW-0147">Chitin-binding</keyword>
<evidence type="ECO:0000313" key="16">
    <source>
        <dbReference type="Proteomes" id="UP000515152"/>
    </source>
</evidence>
<dbReference type="SMART" id="SM00636">
    <property type="entry name" value="Glyco_18"/>
    <property type="match status" value="1"/>
</dbReference>
<feature type="domain" description="GH18" evidence="15">
    <location>
        <begin position="21"/>
        <end position="247"/>
    </location>
</feature>
<dbReference type="Proteomes" id="UP000515152">
    <property type="component" value="Chromosome 5"/>
</dbReference>
<keyword evidence="9" id="KW-0146">Chitin degradation</keyword>
<evidence type="ECO:0000313" key="17">
    <source>
        <dbReference type="RefSeq" id="XP_042563674.1"/>
    </source>
</evidence>
<name>A0A8M1KPP5_CLUHA</name>
<evidence type="ECO:0000256" key="6">
    <source>
        <dbReference type="ARBA" id="ARBA00022669"/>
    </source>
</evidence>
<evidence type="ECO:0000256" key="12">
    <source>
        <dbReference type="ARBA" id="ARBA00023295"/>
    </source>
</evidence>
<keyword evidence="16" id="KW-1185">Reference proteome</keyword>
<feature type="signal peptide" evidence="14">
    <location>
        <begin position="1"/>
        <end position="20"/>
    </location>
</feature>
<keyword evidence="7 14" id="KW-0732">Signal</keyword>
<dbReference type="OrthoDB" id="76388at2759"/>
<dbReference type="PANTHER" id="PTHR11177">
    <property type="entry name" value="CHITINASE"/>
    <property type="match status" value="1"/>
</dbReference>
<evidence type="ECO:0000256" key="9">
    <source>
        <dbReference type="ARBA" id="ARBA00023024"/>
    </source>
</evidence>
<keyword evidence="12" id="KW-0326">Glycosidase</keyword>
<keyword evidence="11" id="KW-0119">Carbohydrate metabolism</keyword>
<comment type="similarity">
    <text evidence="3">Belongs to the glycosyl hydrolase 18 family. Chitinase class II subfamily.</text>
</comment>
<evidence type="ECO:0000256" key="8">
    <source>
        <dbReference type="ARBA" id="ARBA00022801"/>
    </source>
</evidence>
<keyword evidence="13" id="KW-0624">Polysaccharide degradation</keyword>
<proteinExistence type="inferred from homology"/>